<feature type="domain" description="ZP" evidence="10">
    <location>
        <begin position="133"/>
        <end position="366"/>
    </location>
</feature>
<evidence type="ECO:0000256" key="8">
    <source>
        <dbReference type="SAM" id="MobiDB-lite"/>
    </source>
</evidence>
<dbReference type="InterPro" id="IPR057475">
    <property type="entry name" value="CUT_C"/>
</dbReference>
<keyword evidence="11" id="KW-1185">Reference proteome</keyword>
<organism evidence="11 12">
    <name type="scientific">Steinernema glaseri</name>
    <dbReference type="NCBI Taxonomy" id="37863"/>
    <lineage>
        <taxon>Eukaryota</taxon>
        <taxon>Metazoa</taxon>
        <taxon>Ecdysozoa</taxon>
        <taxon>Nematoda</taxon>
        <taxon>Chromadorea</taxon>
        <taxon>Rhabditida</taxon>
        <taxon>Tylenchina</taxon>
        <taxon>Panagrolaimomorpha</taxon>
        <taxon>Strongyloidoidea</taxon>
        <taxon>Steinernematidae</taxon>
        <taxon>Steinernema</taxon>
    </lineage>
</organism>
<dbReference type="AlphaFoldDB" id="A0A1I8AWQ7"/>
<dbReference type="Pfam" id="PF25057">
    <property type="entry name" value="CUT_N"/>
    <property type="match status" value="1"/>
</dbReference>
<keyword evidence="7 9" id="KW-0472">Membrane</keyword>
<keyword evidence="6 9" id="KW-1133">Transmembrane helix</keyword>
<dbReference type="Pfam" id="PF25301">
    <property type="entry name" value="CUT_C"/>
    <property type="match status" value="1"/>
</dbReference>
<dbReference type="PANTHER" id="PTHR22907:SF23">
    <property type="entry name" value="ZP DOMAIN-CONTAINING PROTEIN"/>
    <property type="match status" value="1"/>
</dbReference>
<keyword evidence="2" id="KW-0193">Cuticle</keyword>
<evidence type="ECO:0000313" key="11">
    <source>
        <dbReference type="Proteomes" id="UP000095287"/>
    </source>
</evidence>
<dbReference type="Proteomes" id="UP000095287">
    <property type="component" value="Unplaced"/>
</dbReference>
<dbReference type="WBParaSite" id="L893_g9867.t1">
    <property type="protein sequence ID" value="L893_g9867.t1"/>
    <property type="gene ID" value="L893_g9867"/>
</dbReference>
<dbReference type="InterPro" id="IPR001507">
    <property type="entry name" value="ZP_dom"/>
</dbReference>
<evidence type="ECO:0000256" key="3">
    <source>
        <dbReference type="ARBA" id="ARBA00022475"/>
    </source>
</evidence>
<evidence type="ECO:0000259" key="10">
    <source>
        <dbReference type="PROSITE" id="PS51034"/>
    </source>
</evidence>
<accession>A0A1I8AWQ7</accession>
<name>A0A1I8AWQ7_9BILA</name>
<sequence>MSSCDVSSRTTRLLSNCSPNLQLGVTSKKARNEETRKNPRNGDARERHTKNCIPGWDEQGTNRRANVSMCVNSLEKAYAKARSDANKVDVAEIECEMRAKMLLLSFLLLTSVSAALTQAIAFENAVEEEPTIDCQHNQIRLFVKTSKQTPSHIFAKGHFGKEGCSFSGASNATFSLDGCNMLRKREVGPKGLSYSMTVIIQLHPLFITKVDRAYNVRCFYMESDKEVSNGITVNELSTETLEVNNEVPKCSYTLHRDSPNGPIIKYSSVGDVIYHVWSCESEIYSMLVHDCGILNGQGRNEGVIDSDGCSTDNSIMPELSYSDAGTRTFTASSAFNFPDSTTVFFNCKIKLCVRNEEGCNALTPPKCGVEKLRDDTLQEELNSDQLIQSSTRPSPSTAPRTTTMASTTTEAFPSPKEFVLDAEGSGQEETTIITEATTVSHSTTTSESVVSVSTGTIKGNRSQRHTKKADPSLELELNSPELTMLERADFEQSPSASQALSSAEKFSTEGRVCVPQTIIWVFISLSVSSIAIFAVVFYYTRRCSRKSYSY</sequence>
<comment type="subcellular location">
    <subcellularLocation>
        <location evidence="1">Cell membrane</location>
        <topology evidence="1">Single-pass type I membrane protein</topology>
    </subcellularLocation>
</comment>
<dbReference type="GO" id="GO:0042302">
    <property type="term" value="F:structural constituent of cuticle"/>
    <property type="evidence" value="ECO:0007669"/>
    <property type="project" value="UniProtKB-KW"/>
</dbReference>
<evidence type="ECO:0000256" key="6">
    <source>
        <dbReference type="ARBA" id="ARBA00022989"/>
    </source>
</evidence>
<evidence type="ECO:0000256" key="7">
    <source>
        <dbReference type="ARBA" id="ARBA00023136"/>
    </source>
</evidence>
<feature type="compositionally biased region" description="Low complexity" evidence="8">
    <location>
        <begin position="389"/>
        <end position="409"/>
    </location>
</feature>
<dbReference type="PROSITE" id="PS51034">
    <property type="entry name" value="ZP_2"/>
    <property type="match status" value="1"/>
</dbReference>
<dbReference type="SMART" id="SM00241">
    <property type="entry name" value="ZP"/>
    <property type="match status" value="1"/>
</dbReference>
<dbReference type="GO" id="GO:0005886">
    <property type="term" value="C:plasma membrane"/>
    <property type="evidence" value="ECO:0007669"/>
    <property type="project" value="UniProtKB-SubCell"/>
</dbReference>
<dbReference type="InterPro" id="IPR051962">
    <property type="entry name" value="Cuticlin"/>
</dbReference>
<keyword evidence="5" id="KW-0732">Signal</keyword>
<evidence type="ECO:0000256" key="1">
    <source>
        <dbReference type="ARBA" id="ARBA00004251"/>
    </source>
</evidence>
<feature type="transmembrane region" description="Helical" evidence="9">
    <location>
        <begin position="518"/>
        <end position="540"/>
    </location>
</feature>
<keyword evidence="4 9" id="KW-0812">Transmembrane</keyword>
<proteinExistence type="predicted"/>
<feature type="compositionally biased region" description="Basic and acidic residues" evidence="8">
    <location>
        <begin position="30"/>
        <end position="46"/>
    </location>
</feature>
<dbReference type="PANTHER" id="PTHR22907">
    <property type="entry name" value="GH04558P"/>
    <property type="match status" value="1"/>
</dbReference>
<protein>
    <submittedName>
        <fullName evidence="12">ZP domain-containing protein</fullName>
    </submittedName>
</protein>
<feature type="region of interest" description="Disordered" evidence="8">
    <location>
        <begin position="384"/>
        <end position="410"/>
    </location>
</feature>
<evidence type="ECO:0000256" key="9">
    <source>
        <dbReference type="SAM" id="Phobius"/>
    </source>
</evidence>
<evidence type="ECO:0000256" key="5">
    <source>
        <dbReference type="ARBA" id="ARBA00022729"/>
    </source>
</evidence>
<keyword evidence="3" id="KW-1003">Cell membrane</keyword>
<reference evidence="12" key="1">
    <citation type="submission" date="2016-11" db="UniProtKB">
        <authorList>
            <consortium name="WormBaseParasite"/>
        </authorList>
    </citation>
    <scope>IDENTIFICATION</scope>
</reference>
<evidence type="ECO:0000256" key="4">
    <source>
        <dbReference type="ARBA" id="ARBA00022692"/>
    </source>
</evidence>
<evidence type="ECO:0000256" key="2">
    <source>
        <dbReference type="ARBA" id="ARBA00022460"/>
    </source>
</evidence>
<feature type="region of interest" description="Disordered" evidence="8">
    <location>
        <begin position="24"/>
        <end position="57"/>
    </location>
</feature>
<dbReference type="InterPro" id="IPR056953">
    <property type="entry name" value="CUT_N"/>
</dbReference>
<evidence type="ECO:0000313" key="12">
    <source>
        <dbReference type="WBParaSite" id="L893_g9867.t1"/>
    </source>
</evidence>